<dbReference type="Gene3D" id="2.60.40.3940">
    <property type="match status" value="1"/>
</dbReference>
<feature type="domain" description="Putative tail fiber protein gp53-like C-terminal" evidence="1">
    <location>
        <begin position="358"/>
        <end position="449"/>
    </location>
</feature>
<sequence length="449" mass="47063">MFVEEDVAAGRQPTVITAEFLNDLQEEICNAITAYLALDGASRTQLRQVLALKANLLSPALSGTPTAPTAAGDAATTQIANMAAVRGAMALFGLGQVSRQVTGDLNDLDKNGFYMGQSLANAPLNSTAWFYVLHQRHNASYASQTAWMFGLNATRVFFRQSSSGVWGAWVENALLDSPAFAGMPTAPTAAADAQTAQLANMAAVRGAMALFGVGNISAAATDLNEITLNGMYKAAGTALNTPLAQPVTVWHQRYDGNFSAQIAVSYSDGGRLFVRRTSAGTWQAWQEIATSAAVALKQDALGYTPVRQGTGVGQTTNTIHIGYSAEGKIKATVGVTDFGPIWTGSHAQLLTGANGYQKLPSGLIIQWGTIATATRPMESGFGTQTFSVAFPTACAGVVAQANSDAAVGLHDLFTQVGSISQSSFMLGTDSNTSGTDPRTFGVRWFAIGY</sequence>
<reference evidence="2 5" key="1">
    <citation type="submission" date="2016-08" db="EMBL/GenBank/DDBJ databases">
        <title>Candidatus Dactylopiibacterium carminicum genome sequence.</title>
        <authorList>
            <person name="Ramirez-Puebla S.T."/>
            <person name="Ormeno-Orrillo E."/>
            <person name="Vera-Ponce De Leon A."/>
            <person name="Luis L."/>
            <person name="Sanchez-Flores A."/>
            <person name="Monica R."/>
            <person name="Martinez-Romero E."/>
        </authorList>
    </citation>
    <scope>NUCLEOTIDE SEQUENCE [LARGE SCALE GENOMIC DNA]</scope>
    <source>
        <strain evidence="2">END1</strain>
    </source>
</reference>
<reference evidence="3 4" key="2">
    <citation type="submission" date="2017-07" db="EMBL/GenBank/DDBJ databases">
        <title>Candidatus Dactylopiibacterium carminicum, a nitrogen-fixing symbiont of the cochineal insect Dactylopius coccus and Dactylopius opuntiae (Hemiptera: Coccoidea: Dactylopiidae).</title>
        <authorList>
            <person name="Vera A."/>
        </authorList>
    </citation>
    <scope>NUCLEOTIDE SEQUENCE [LARGE SCALE GENOMIC DNA]</scope>
    <source>
        <strain evidence="3 4">NFDCM</strain>
    </source>
</reference>
<evidence type="ECO:0000259" key="1">
    <source>
        <dbReference type="Pfam" id="PF21882"/>
    </source>
</evidence>
<dbReference type="Proteomes" id="UP000623509">
    <property type="component" value="Unassembled WGS sequence"/>
</dbReference>
<accession>A0A272EXG7</accession>
<dbReference type="EMBL" id="NMRN01000004">
    <property type="protein sequence ID" value="PAS94814.1"/>
    <property type="molecule type" value="Genomic_DNA"/>
</dbReference>
<dbReference type="CDD" id="cd19958">
    <property type="entry name" value="pyocin_knob"/>
    <property type="match status" value="2"/>
</dbReference>
<proteinExistence type="predicted"/>
<comment type="caution">
    <text evidence="3">The sequence shown here is derived from an EMBL/GenBank/DDBJ whole genome shotgun (WGS) entry which is preliminary data.</text>
</comment>
<evidence type="ECO:0000313" key="4">
    <source>
        <dbReference type="Proteomes" id="UP000216107"/>
    </source>
</evidence>
<keyword evidence="5" id="KW-1185">Reference proteome</keyword>
<dbReference type="InterPro" id="IPR054075">
    <property type="entry name" value="Gp53-like_C"/>
</dbReference>
<protein>
    <recommendedName>
        <fullName evidence="1">Putative tail fiber protein gp53-like C-terminal domain-containing protein</fullName>
    </recommendedName>
</protein>
<evidence type="ECO:0000313" key="2">
    <source>
        <dbReference type="EMBL" id="KAF7600166.1"/>
    </source>
</evidence>
<evidence type="ECO:0000313" key="3">
    <source>
        <dbReference type="EMBL" id="PAS94814.1"/>
    </source>
</evidence>
<dbReference type="Pfam" id="PF21882">
    <property type="entry name" value="Gp53-like_C"/>
    <property type="match status" value="1"/>
</dbReference>
<organism evidence="3 4">
    <name type="scientific">Candidatus Dactylopiibacterium carminicum</name>
    <dbReference type="NCBI Taxonomy" id="857335"/>
    <lineage>
        <taxon>Bacteria</taxon>
        <taxon>Pseudomonadati</taxon>
        <taxon>Pseudomonadota</taxon>
        <taxon>Betaproteobacteria</taxon>
        <taxon>Rhodocyclales</taxon>
        <taxon>Rhodocyclaceae</taxon>
        <taxon>Candidatus Dactylopiibacterium</taxon>
    </lineage>
</organism>
<evidence type="ECO:0000313" key="5">
    <source>
        <dbReference type="Proteomes" id="UP000623509"/>
    </source>
</evidence>
<dbReference type="AlphaFoldDB" id="A0A272EXG7"/>
<name>A0A272EXG7_9RHOO</name>
<dbReference type="EMBL" id="MDUX01000008">
    <property type="protein sequence ID" value="KAF7600166.1"/>
    <property type="molecule type" value="Genomic_DNA"/>
</dbReference>
<dbReference type="Proteomes" id="UP000216107">
    <property type="component" value="Unassembled WGS sequence"/>
</dbReference>
<gene>
    <name evidence="2" type="ORF">BGI27_03665</name>
    <name evidence="3" type="ORF">CGU29_02635</name>
</gene>